<gene>
    <name evidence="3" type="ORF">PTT_13086</name>
</gene>
<keyword evidence="2" id="KW-0732">Signal</keyword>
<dbReference type="HOGENOM" id="CLU_065393_1_0_1"/>
<dbReference type="Proteomes" id="UP000001067">
    <property type="component" value="Unassembled WGS sequence"/>
</dbReference>
<evidence type="ECO:0000313" key="4">
    <source>
        <dbReference type="Proteomes" id="UP000001067"/>
    </source>
</evidence>
<protein>
    <submittedName>
        <fullName evidence="3">Uncharacterized protein</fullName>
    </submittedName>
</protein>
<dbReference type="GO" id="GO:0019863">
    <property type="term" value="F:IgE binding"/>
    <property type="evidence" value="ECO:0007669"/>
    <property type="project" value="InterPro"/>
</dbReference>
<evidence type="ECO:0000313" key="3">
    <source>
        <dbReference type="EMBL" id="EFQ90347.1"/>
    </source>
</evidence>
<sequence>MRYSSALVLSTIVVGQAAAGNLHNRHASFHARRQAADAKRSVGDVDWSKVALDLGDVNWNSVFASPTPTPAPAPQIYPAANPPAAAPPAPAPKLPPAPAKQPEPPVQAAKEEVPTSSPKPSPTPSPVSSKPAGHDSVGGIIGDVIGDVGDAIGDAVNDLMSGVQEVAEKLNCKIGKNSQTNNGKIWIGKDSKYTIEFINNKKEDAVLYCWASNGYNGMIVTKFQPEVSVAVKSGKSVTLSWAADVPSACAPVFSGTSTSIFGGIDNTWLEMNFGQWGTFDVSRNVNMKGDNISAKGSKCTSDMETCVFVCKNGLDTCEKGSDYTLKNCQSSNVGALGEAKSQIRLHLQTRHLEIVDAVASCMALKKARL</sequence>
<dbReference type="AlphaFoldDB" id="E3RV99"/>
<feature type="region of interest" description="Disordered" evidence="1">
    <location>
        <begin position="73"/>
        <end position="140"/>
    </location>
</feature>
<evidence type="ECO:0000256" key="1">
    <source>
        <dbReference type="SAM" id="MobiDB-lite"/>
    </source>
</evidence>
<dbReference type="GO" id="GO:0005576">
    <property type="term" value="C:extracellular region"/>
    <property type="evidence" value="ECO:0007669"/>
    <property type="project" value="InterPro"/>
</dbReference>
<accession>E3RV99</accession>
<feature type="chain" id="PRO_5003179464" evidence="2">
    <location>
        <begin position="20"/>
        <end position="369"/>
    </location>
</feature>
<dbReference type="eggNOG" id="ENOG502S9MR">
    <property type="taxonomic scope" value="Eukaryota"/>
</dbReference>
<dbReference type="KEGG" id="pte:PTT_13086"/>
<feature type="signal peptide" evidence="2">
    <location>
        <begin position="1"/>
        <end position="19"/>
    </location>
</feature>
<name>E3RV99_PYRTT</name>
<keyword evidence="4" id="KW-1185">Reference proteome</keyword>
<dbReference type="EMBL" id="GL535257">
    <property type="protein sequence ID" value="EFQ90347.1"/>
    <property type="molecule type" value="Genomic_DNA"/>
</dbReference>
<dbReference type="OrthoDB" id="5320938at2759"/>
<dbReference type="InterPro" id="IPR038903">
    <property type="entry name" value="Allergen_Asp_f_4"/>
</dbReference>
<dbReference type="Pfam" id="PF25312">
    <property type="entry name" value="Allergen_Asp_f_4"/>
    <property type="match status" value="1"/>
</dbReference>
<evidence type="ECO:0000256" key="2">
    <source>
        <dbReference type="SAM" id="SignalP"/>
    </source>
</evidence>
<proteinExistence type="predicted"/>
<organism evidence="4">
    <name type="scientific">Pyrenophora teres f. teres (strain 0-1)</name>
    <name type="common">Barley net blotch fungus</name>
    <name type="synonym">Drechslera teres f. teres</name>
    <dbReference type="NCBI Taxonomy" id="861557"/>
    <lineage>
        <taxon>Eukaryota</taxon>
        <taxon>Fungi</taxon>
        <taxon>Dikarya</taxon>
        <taxon>Ascomycota</taxon>
        <taxon>Pezizomycotina</taxon>
        <taxon>Dothideomycetes</taxon>
        <taxon>Pleosporomycetidae</taxon>
        <taxon>Pleosporales</taxon>
        <taxon>Pleosporineae</taxon>
        <taxon>Pleosporaceae</taxon>
        <taxon>Pyrenophora</taxon>
    </lineage>
</organism>
<reference evidence="3 4" key="1">
    <citation type="journal article" date="2010" name="Genome Biol.">
        <title>A first genome assembly of the barley fungal pathogen Pyrenophora teres f. teres.</title>
        <authorList>
            <person name="Ellwood S.R."/>
            <person name="Liu Z."/>
            <person name="Syme R.A."/>
            <person name="Lai Z."/>
            <person name="Hane J.K."/>
            <person name="Keiper F."/>
            <person name="Moffat C.S."/>
            <person name="Oliver R.P."/>
            <person name="Friesen T.L."/>
        </authorList>
    </citation>
    <scope>NUCLEOTIDE SEQUENCE [LARGE SCALE GENOMIC DNA]</scope>
    <source>
        <strain evidence="3 4">0-1</strain>
    </source>
</reference>
<feature type="compositionally biased region" description="Pro residues" evidence="1">
    <location>
        <begin position="73"/>
        <end position="105"/>
    </location>
</feature>